<dbReference type="Proteomes" id="UP000309893">
    <property type="component" value="Unassembled WGS sequence"/>
</dbReference>
<dbReference type="GO" id="GO:0005975">
    <property type="term" value="P:carbohydrate metabolic process"/>
    <property type="evidence" value="ECO:0007669"/>
    <property type="project" value="UniProtKB-ARBA"/>
</dbReference>
<dbReference type="OrthoDB" id="4991336at2"/>
<dbReference type="EMBL" id="SRYO01000002">
    <property type="protein sequence ID" value="TGY38625.1"/>
    <property type="molecule type" value="Genomic_DNA"/>
</dbReference>
<name>A0A4S2DAZ8_9MICO</name>
<dbReference type="InterPro" id="IPR011048">
    <property type="entry name" value="Haem_d1_sf"/>
</dbReference>
<dbReference type="Pfam" id="PF05345">
    <property type="entry name" value="He_PIG"/>
    <property type="match status" value="1"/>
</dbReference>
<dbReference type="InterPro" id="IPR015943">
    <property type="entry name" value="WD40/YVTN_repeat-like_dom_sf"/>
</dbReference>
<sequence>MRPLSTSRSTTTSLPPGTLYSPCMTPAYEVGTALRRTPESLRPPIYAPHAPPDDDGVPPLSVRPALSPVTHPTRRAVAPLAVVSAALFSMGVAATLGGAPAAASSSAVHVVASVSGAAGGVTAMTLSTSGGVAFVVDGSDAVGLIDTATNAMTGATSSPPAWLGVPTDLATAPNDTGAYVVTDDGWVSLVHGDGSVDAVSALPGTGFGALAAVANGPSIVVVPSAVSPSVIYRVNVGAGTISPIPLGTATPSTLGRVAVGAGNGNDNPILLAGTAGAVGVLYLFDGPFALTGPTTAITLPSSSGAYDVALSPDGAQAAVTSPIDGLVFLVDVDPTSPGFGSVSATVSAVPATRVAYSPDGSALYVVGANTVTVVDPVTGTAETSFAIDETSAAAIAVSPSGARVWVADAHVPGGIAMLADPAVTAPAANATVGAMFSAMLTASGFDLPVTYAATPALPAGLTLDPATGSVSGTPSLESPATAYTITASSSDGAAATTTWTIAVGAAPAAAAPAPANGESDSHRLADSGGAVNGPVLGVGVMLLAGGGVLLTRRRLVRHTRRDGGA</sequence>
<feature type="transmembrane region" description="Helical" evidence="2">
    <location>
        <begin position="531"/>
        <end position="551"/>
    </location>
</feature>
<feature type="region of interest" description="Disordered" evidence="1">
    <location>
        <begin position="1"/>
        <end position="20"/>
    </location>
</feature>
<accession>A0A4S2DAZ8</accession>
<dbReference type="PANTHER" id="PTHR47197:SF3">
    <property type="entry name" value="DIHYDRO-HEME D1 DEHYDROGENASE"/>
    <property type="match status" value="1"/>
</dbReference>
<dbReference type="GO" id="GO:0016020">
    <property type="term" value="C:membrane"/>
    <property type="evidence" value="ECO:0007669"/>
    <property type="project" value="InterPro"/>
</dbReference>
<dbReference type="PANTHER" id="PTHR47197">
    <property type="entry name" value="PROTEIN NIRF"/>
    <property type="match status" value="1"/>
</dbReference>
<feature type="region of interest" description="Disordered" evidence="1">
    <location>
        <begin position="40"/>
        <end position="66"/>
    </location>
</feature>
<keyword evidence="2" id="KW-1133">Transmembrane helix</keyword>
<keyword evidence="2" id="KW-0812">Transmembrane</keyword>
<dbReference type="SUPFAM" id="SSF51004">
    <property type="entry name" value="C-terminal (heme d1) domain of cytochrome cd1-nitrite reductase"/>
    <property type="match status" value="1"/>
</dbReference>
<dbReference type="InterPro" id="IPR051200">
    <property type="entry name" value="Host-pathogen_enzymatic-act"/>
</dbReference>
<organism evidence="3 4">
    <name type="scientific">Microbacterium laevaniformans</name>
    <dbReference type="NCBI Taxonomy" id="36807"/>
    <lineage>
        <taxon>Bacteria</taxon>
        <taxon>Bacillati</taxon>
        <taxon>Actinomycetota</taxon>
        <taxon>Actinomycetes</taxon>
        <taxon>Micrococcales</taxon>
        <taxon>Microbacteriaceae</taxon>
        <taxon>Microbacterium</taxon>
    </lineage>
</organism>
<dbReference type="Gene3D" id="2.60.40.10">
    <property type="entry name" value="Immunoglobulins"/>
    <property type="match status" value="1"/>
</dbReference>
<gene>
    <name evidence="3" type="ORF">E5344_05195</name>
</gene>
<evidence type="ECO:0000313" key="3">
    <source>
        <dbReference type="EMBL" id="TGY38625.1"/>
    </source>
</evidence>
<reference evidence="3 4" key="1">
    <citation type="submission" date="2019-04" db="EMBL/GenBank/DDBJ databases">
        <title>Microbes associate with the intestines of laboratory mice.</title>
        <authorList>
            <person name="Navarre W."/>
            <person name="Wong E."/>
            <person name="Huang K."/>
            <person name="Tropini C."/>
            <person name="Ng K."/>
            <person name="Yu B."/>
        </authorList>
    </citation>
    <scope>NUCLEOTIDE SEQUENCE [LARGE SCALE GENOMIC DNA]</scope>
    <source>
        <strain evidence="3 4">NM46_B2-13</strain>
    </source>
</reference>
<proteinExistence type="predicted"/>
<evidence type="ECO:0000256" key="1">
    <source>
        <dbReference type="SAM" id="MobiDB-lite"/>
    </source>
</evidence>
<comment type="caution">
    <text evidence="3">The sequence shown here is derived from an EMBL/GenBank/DDBJ whole genome shotgun (WGS) entry which is preliminary data.</text>
</comment>
<dbReference type="AlphaFoldDB" id="A0A4S2DAZ8"/>
<evidence type="ECO:0000313" key="4">
    <source>
        <dbReference type="Proteomes" id="UP000309893"/>
    </source>
</evidence>
<keyword evidence="2" id="KW-0472">Membrane</keyword>
<dbReference type="InterPro" id="IPR013783">
    <property type="entry name" value="Ig-like_fold"/>
</dbReference>
<dbReference type="GO" id="GO:0005509">
    <property type="term" value="F:calcium ion binding"/>
    <property type="evidence" value="ECO:0007669"/>
    <property type="project" value="InterPro"/>
</dbReference>
<evidence type="ECO:0000256" key="2">
    <source>
        <dbReference type="SAM" id="Phobius"/>
    </source>
</evidence>
<dbReference type="SUPFAM" id="SSF49313">
    <property type="entry name" value="Cadherin-like"/>
    <property type="match status" value="1"/>
</dbReference>
<dbReference type="Gene3D" id="2.130.10.10">
    <property type="entry name" value="YVTN repeat-like/Quinoprotein amine dehydrogenase"/>
    <property type="match status" value="1"/>
</dbReference>
<protein>
    <submittedName>
        <fullName evidence="3">Uncharacterized protein</fullName>
    </submittedName>
</protein>
<dbReference type="InterPro" id="IPR015919">
    <property type="entry name" value="Cadherin-like_sf"/>
</dbReference>